<reference evidence="2" key="1">
    <citation type="journal article" date="2019" name="Int. J. Syst. Evol. Microbiol.">
        <title>The Global Catalogue of Microorganisms (GCM) 10K type strain sequencing project: providing services to taxonomists for standard genome sequencing and annotation.</title>
        <authorList>
            <consortium name="The Broad Institute Genomics Platform"/>
            <consortium name="The Broad Institute Genome Sequencing Center for Infectious Disease"/>
            <person name="Wu L."/>
            <person name="Ma J."/>
        </authorList>
    </citation>
    <scope>NUCLEOTIDE SEQUENCE [LARGE SCALE GENOMIC DNA]</scope>
    <source>
        <strain evidence="2">KCTC 32239</strain>
    </source>
</reference>
<proteinExistence type="predicted"/>
<dbReference type="RefSeq" id="WP_189417535.1">
    <property type="nucleotide sequence ID" value="NZ_BMYZ01000001.1"/>
</dbReference>
<evidence type="ECO:0000313" key="1">
    <source>
        <dbReference type="EMBL" id="GGY72561.1"/>
    </source>
</evidence>
<dbReference type="Proteomes" id="UP000619761">
    <property type="component" value="Unassembled WGS sequence"/>
</dbReference>
<organism evidence="1 2">
    <name type="scientific">Cellvibrio zantedeschiae</name>
    <dbReference type="NCBI Taxonomy" id="1237077"/>
    <lineage>
        <taxon>Bacteria</taxon>
        <taxon>Pseudomonadati</taxon>
        <taxon>Pseudomonadota</taxon>
        <taxon>Gammaproteobacteria</taxon>
        <taxon>Cellvibrionales</taxon>
        <taxon>Cellvibrionaceae</taxon>
        <taxon>Cellvibrio</taxon>
    </lineage>
</organism>
<sequence>MMGIYVNDLRELIIRPALEHLNEWSQTAENLLLGTAAQESQLGFRVQSDTGDSLGIYGIKAQTHIRVWDEFLVTDPELASRLRGLASQQQFLKFPHQELITNLSYASGMAWMMYKRCHLKFPANADIHELASYWLNLYATQNESIAQINSNELTLEKFAQNYRTFVLRENKNLAA</sequence>
<comment type="caution">
    <text evidence="1">The sequence shown here is derived from an EMBL/GenBank/DDBJ whole genome shotgun (WGS) entry which is preliminary data.</text>
</comment>
<keyword evidence="2" id="KW-1185">Reference proteome</keyword>
<accession>A0ABQ3B3T9</accession>
<protein>
    <submittedName>
        <fullName evidence="1">Uncharacterized protein</fullName>
    </submittedName>
</protein>
<name>A0ABQ3B3T9_9GAMM</name>
<evidence type="ECO:0000313" key="2">
    <source>
        <dbReference type="Proteomes" id="UP000619761"/>
    </source>
</evidence>
<gene>
    <name evidence="1" type="ORF">GCM10011613_16950</name>
</gene>
<dbReference type="EMBL" id="BMYZ01000001">
    <property type="protein sequence ID" value="GGY72561.1"/>
    <property type="molecule type" value="Genomic_DNA"/>
</dbReference>